<comment type="caution">
    <text evidence="1">The sequence shown here is derived from an EMBL/GenBank/DDBJ whole genome shotgun (WGS) entry which is preliminary data.</text>
</comment>
<evidence type="ECO:0000313" key="1">
    <source>
        <dbReference type="EMBL" id="MEY9321220.1"/>
    </source>
</evidence>
<dbReference type="EMBL" id="JBGBZA010000002">
    <property type="protein sequence ID" value="MEY9321220.1"/>
    <property type="molecule type" value="Genomic_DNA"/>
</dbReference>
<sequence>MLSERVDLGCPPFLVGASRSCFYRYWTNVGILNQLNAERPTIKMAVWGVLGVLRFVSFR</sequence>
<evidence type="ECO:0008006" key="3">
    <source>
        <dbReference type="Google" id="ProtNLM"/>
    </source>
</evidence>
<keyword evidence="2" id="KW-1185">Reference proteome</keyword>
<dbReference type="Proteomes" id="UP001565471">
    <property type="component" value="Unassembled WGS sequence"/>
</dbReference>
<reference evidence="1 2" key="1">
    <citation type="submission" date="2024-07" db="EMBL/GenBank/DDBJ databases">
        <title>Genomic Encyclopedia of Type Strains, Phase V (KMG-V): Genome sequencing to study the core and pangenomes of soil and plant-associated prokaryotes.</title>
        <authorList>
            <person name="Whitman W."/>
        </authorList>
    </citation>
    <scope>NUCLEOTIDE SEQUENCE [LARGE SCALE GENOMIC DNA]</scope>
    <source>
        <strain evidence="1 2">USDA 415</strain>
    </source>
</reference>
<evidence type="ECO:0000313" key="2">
    <source>
        <dbReference type="Proteomes" id="UP001565471"/>
    </source>
</evidence>
<organism evidence="1 2">
    <name type="scientific">Bradyrhizobium elkanii</name>
    <dbReference type="NCBI Taxonomy" id="29448"/>
    <lineage>
        <taxon>Bacteria</taxon>
        <taxon>Pseudomonadati</taxon>
        <taxon>Pseudomonadota</taxon>
        <taxon>Alphaproteobacteria</taxon>
        <taxon>Hyphomicrobiales</taxon>
        <taxon>Nitrobacteraceae</taxon>
        <taxon>Bradyrhizobium</taxon>
    </lineage>
</organism>
<protein>
    <recommendedName>
        <fullName evidence="3">Transposase</fullName>
    </recommendedName>
</protein>
<accession>A0ABV4FCL2</accession>
<proteinExistence type="predicted"/>
<gene>
    <name evidence="1" type="ORF">ABIF29_008019</name>
</gene>
<name>A0ABV4FCL2_BRAEL</name>